<proteinExistence type="predicted"/>
<evidence type="ECO:0000313" key="2">
    <source>
        <dbReference type="Proteomes" id="UP001498935"/>
    </source>
</evidence>
<name>A0ABP9TYA7_9MICO</name>
<dbReference type="Proteomes" id="UP001498935">
    <property type="component" value="Unassembled WGS sequence"/>
</dbReference>
<dbReference type="Pfam" id="PF11209">
    <property type="entry name" value="LmeA"/>
    <property type="match status" value="1"/>
</dbReference>
<reference evidence="1 2" key="1">
    <citation type="submission" date="2024-02" db="EMBL/GenBank/DDBJ databases">
        <title>Characterization of antibiotic resistant novel bacterial strains and their environmental applications.</title>
        <authorList>
            <person name="Manzoor S."/>
            <person name="Abbas S."/>
            <person name="Arshad M."/>
            <person name="Li W.J."/>
            <person name="Ahmed I."/>
        </authorList>
    </citation>
    <scope>NUCLEOTIDE SEQUENCE [LARGE SCALE GENOMIC DNA]</scope>
    <source>
        <strain evidence="1 2">KACC 15558</strain>
    </source>
</reference>
<dbReference type="EMBL" id="BAABNP010000004">
    <property type="protein sequence ID" value="GAA5340300.1"/>
    <property type="molecule type" value="Genomic_DNA"/>
</dbReference>
<organism evidence="1 2">
    <name type="scientific">Brevibacterium ammoniilyticum</name>
    <dbReference type="NCBI Taxonomy" id="1046555"/>
    <lineage>
        <taxon>Bacteria</taxon>
        <taxon>Bacillati</taxon>
        <taxon>Actinomycetota</taxon>
        <taxon>Actinomycetes</taxon>
        <taxon>Micrococcales</taxon>
        <taxon>Brevibacteriaceae</taxon>
        <taxon>Brevibacterium</taxon>
    </lineage>
</organism>
<gene>
    <name evidence="1" type="ORF">KACC15558_13400</name>
</gene>
<keyword evidence="2" id="KW-1185">Reference proteome</keyword>
<protein>
    <recommendedName>
        <fullName evidence="3">DUF2993 domain-containing protein</fullName>
    </recommendedName>
</protein>
<sequence length="238" mass="24946">MAAMPTREYPRPRSRRRSLIVSGILVVLTLVVGAIAADRIVAGLTEQRIAEGLKSYGDADVTVEGFPVLTQLAAGRLDSVRVKAASAKYENIEFSSVDAKLFDVPTDTSRPIGTVDAEATLPLSTIDTLAKEKASLPAGMSFTTEGSRLILTGSLLGQDVRIGIDARASGRQILVSASTITLGSAEVDLSSLPGFLTSSISDIVIDLEALPAGLELTDIKPVDDGLRVSVHGTGVMLK</sequence>
<accession>A0ABP9TYA7</accession>
<evidence type="ECO:0008006" key="3">
    <source>
        <dbReference type="Google" id="ProtNLM"/>
    </source>
</evidence>
<dbReference type="InterPro" id="IPR021373">
    <property type="entry name" value="DUF2993"/>
</dbReference>
<evidence type="ECO:0000313" key="1">
    <source>
        <dbReference type="EMBL" id="GAA5340300.1"/>
    </source>
</evidence>
<comment type="caution">
    <text evidence="1">The sequence shown here is derived from an EMBL/GenBank/DDBJ whole genome shotgun (WGS) entry which is preliminary data.</text>
</comment>